<dbReference type="OrthoDB" id="10561732at2759"/>
<dbReference type="AlphaFoldDB" id="A0A9Q0VQ87"/>
<proteinExistence type="predicted"/>
<reference evidence="1" key="1">
    <citation type="submission" date="2022-11" db="EMBL/GenBank/DDBJ databases">
        <authorList>
            <person name="Hyden B.L."/>
            <person name="Feng K."/>
            <person name="Yates T."/>
            <person name="Jawdy S."/>
            <person name="Smart L.B."/>
            <person name="Muchero W."/>
        </authorList>
    </citation>
    <scope>NUCLEOTIDE SEQUENCE</scope>
    <source>
        <tissue evidence="1">Shoot tip</tissue>
    </source>
</reference>
<organism evidence="1 2">
    <name type="scientific">Salix viminalis</name>
    <name type="common">Common osier</name>
    <name type="synonym">Basket willow</name>
    <dbReference type="NCBI Taxonomy" id="40686"/>
    <lineage>
        <taxon>Eukaryota</taxon>
        <taxon>Viridiplantae</taxon>
        <taxon>Streptophyta</taxon>
        <taxon>Embryophyta</taxon>
        <taxon>Tracheophyta</taxon>
        <taxon>Spermatophyta</taxon>
        <taxon>Magnoliopsida</taxon>
        <taxon>eudicotyledons</taxon>
        <taxon>Gunneridae</taxon>
        <taxon>Pentapetalae</taxon>
        <taxon>rosids</taxon>
        <taxon>fabids</taxon>
        <taxon>Malpighiales</taxon>
        <taxon>Salicaceae</taxon>
        <taxon>Saliceae</taxon>
        <taxon>Salix</taxon>
    </lineage>
</organism>
<accession>A0A9Q0VQ87</accession>
<keyword evidence="2" id="KW-1185">Reference proteome</keyword>
<protein>
    <submittedName>
        <fullName evidence="1">Uncharacterized protein</fullName>
    </submittedName>
</protein>
<evidence type="ECO:0000313" key="1">
    <source>
        <dbReference type="EMBL" id="KAJ6751658.1"/>
    </source>
</evidence>
<evidence type="ECO:0000313" key="2">
    <source>
        <dbReference type="Proteomes" id="UP001151529"/>
    </source>
</evidence>
<dbReference type="EMBL" id="JAPFFL010000001">
    <property type="protein sequence ID" value="KAJ6751658.1"/>
    <property type="molecule type" value="Genomic_DNA"/>
</dbReference>
<name>A0A9Q0VQ87_SALVM</name>
<sequence length="128" mass="15197">MTKFKQEYYASGNSYQLNELSSTFHQTRMLSIETRRTTSRQHLEPFLYTRICRWRKMIKQEPNTTVEENLGIEIFLFSVLGFLPRKKVQRAEDKFYQDGETKADDKSSGFSVHHTGCQVFLEYHLFQA</sequence>
<comment type="caution">
    <text evidence="1">The sequence shown here is derived from an EMBL/GenBank/DDBJ whole genome shotgun (WGS) entry which is preliminary data.</text>
</comment>
<reference evidence="1" key="2">
    <citation type="journal article" date="2023" name="Int. J. Mol. Sci.">
        <title>De Novo Assembly and Annotation of 11 Diverse Shrub Willow (Salix) Genomes Reveals Novel Gene Organization in Sex-Linked Regions.</title>
        <authorList>
            <person name="Hyden B."/>
            <person name="Feng K."/>
            <person name="Yates T.B."/>
            <person name="Jawdy S."/>
            <person name="Cereghino C."/>
            <person name="Smart L.B."/>
            <person name="Muchero W."/>
        </authorList>
    </citation>
    <scope>NUCLEOTIDE SEQUENCE [LARGE SCALE GENOMIC DNA]</scope>
    <source>
        <tissue evidence="1">Shoot tip</tissue>
    </source>
</reference>
<dbReference type="Proteomes" id="UP001151529">
    <property type="component" value="Chromosome 16"/>
</dbReference>
<gene>
    <name evidence="1" type="ORF">OIU85_002118</name>
</gene>